<evidence type="ECO:0000313" key="2">
    <source>
        <dbReference type="EMBL" id="KIO79014.1"/>
    </source>
</evidence>
<accession>A0A0D0G2L3</accession>
<dbReference type="InterPro" id="IPR020904">
    <property type="entry name" value="Sc_DH/Rdtase_CS"/>
</dbReference>
<sequence>MKKLENKIALVTGSDSGIGRAIAIEFAKNGANVIVCYHSNEERGQQALKSVQEFGPEATLIKLDVSNEQDVEEKLEAVIRELGGIDILVNNSGVNGSGIPVDEMNTATFDRTIKTNLYGTFFCSRKFIQHRKGVKKPGKIINISSVHEEINAPGNADYNASKAGIKNLMRTIALEVGKFGINVNNIAPGMILTAMNQKAVDDPKVRERAEENIPLLRAGKPEEIAYLALFLASDEANYVTGSTYVMDGGLTINIGQGA</sequence>
<organism evidence="2 3">
    <name type="scientific">Pedobacter lusitanus</name>
    <dbReference type="NCBI Taxonomy" id="1503925"/>
    <lineage>
        <taxon>Bacteria</taxon>
        <taxon>Pseudomonadati</taxon>
        <taxon>Bacteroidota</taxon>
        <taxon>Sphingobacteriia</taxon>
        <taxon>Sphingobacteriales</taxon>
        <taxon>Sphingobacteriaceae</taxon>
        <taxon>Pedobacter</taxon>
    </lineage>
</organism>
<dbReference type="PANTHER" id="PTHR42879:SF2">
    <property type="entry name" value="3-OXOACYL-[ACYL-CARRIER-PROTEIN] REDUCTASE FABG"/>
    <property type="match status" value="1"/>
</dbReference>
<dbReference type="FunFam" id="3.40.50.720:FF:000084">
    <property type="entry name" value="Short-chain dehydrogenase reductase"/>
    <property type="match status" value="1"/>
</dbReference>
<comment type="similarity">
    <text evidence="1">Belongs to the short-chain dehydrogenases/reductases (SDR) family.</text>
</comment>
<dbReference type="AlphaFoldDB" id="A0A0D0G2L3"/>
<dbReference type="InterPro" id="IPR036291">
    <property type="entry name" value="NAD(P)-bd_dom_sf"/>
</dbReference>
<reference evidence="2 3" key="1">
    <citation type="submission" date="2015-01" db="EMBL/GenBank/DDBJ databases">
        <title>Draft genome sequence of Pedobacter sp. NL19 isolated from sludge of an effluent treatment pond in an abandoned uranium mine.</title>
        <authorList>
            <person name="Santos T."/>
            <person name="Caetano T."/>
            <person name="Covas C."/>
            <person name="Cruz A."/>
            <person name="Mendo S."/>
        </authorList>
    </citation>
    <scope>NUCLEOTIDE SEQUENCE [LARGE SCALE GENOMIC DNA]</scope>
    <source>
        <strain evidence="2 3">NL19</strain>
    </source>
</reference>
<proteinExistence type="inferred from homology"/>
<dbReference type="PRINTS" id="PR00080">
    <property type="entry name" value="SDRFAMILY"/>
</dbReference>
<name>A0A0D0G2L3_9SPHI</name>
<dbReference type="Pfam" id="PF13561">
    <property type="entry name" value="adh_short_C2"/>
    <property type="match status" value="1"/>
</dbReference>
<dbReference type="InterPro" id="IPR002347">
    <property type="entry name" value="SDR_fam"/>
</dbReference>
<dbReference type="GO" id="GO:0032787">
    <property type="term" value="P:monocarboxylic acid metabolic process"/>
    <property type="evidence" value="ECO:0007669"/>
    <property type="project" value="UniProtKB-ARBA"/>
</dbReference>
<dbReference type="PRINTS" id="PR00081">
    <property type="entry name" value="GDHRDH"/>
</dbReference>
<dbReference type="PROSITE" id="PS00061">
    <property type="entry name" value="ADH_SHORT"/>
    <property type="match status" value="1"/>
</dbReference>
<dbReference type="STRING" id="1503925.TH53_00155"/>
<evidence type="ECO:0000256" key="1">
    <source>
        <dbReference type="ARBA" id="ARBA00006484"/>
    </source>
</evidence>
<dbReference type="InterPro" id="IPR050259">
    <property type="entry name" value="SDR"/>
</dbReference>
<dbReference type="NCBIfam" id="NF005559">
    <property type="entry name" value="PRK07231.1"/>
    <property type="match status" value="1"/>
</dbReference>
<dbReference type="RefSeq" id="WP_041877199.1">
    <property type="nucleotide sequence ID" value="NZ_CP157278.1"/>
</dbReference>
<dbReference type="EMBL" id="JXRA01000002">
    <property type="protein sequence ID" value="KIO79014.1"/>
    <property type="molecule type" value="Genomic_DNA"/>
</dbReference>
<evidence type="ECO:0000313" key="3">
    <source>
        <dbReference type="Proteomes" id="UP000032049"/>
    </source>
</evidence>
<gene>
    <name evidence="2" type="ORF">TH53_00155</name>
</gene>
<dbReference type="SUPFAM" id="SSF51735">
    <property type="entry name" value="NAD(P)-binding Rossmann-fold domains"/>
    <property type="match status" value="1"/>
</dbReference>
<dbReference type="PANTHER" id="PTHR42879">
    <property type="entry name" value="3-OXOACYL-(ACYL-CARRIER-PROTEIN) REDUCTASE"/>
    <property type="match status" value="1"/>
</dbReference>
<dbReference type="Proteomes" id="UP000032049">
    <property type="component" value="Unassembled WGS sequence"/>
</dbReference>
<dbReference type="Gene3D" id="3.40.50.720">
    <property type="entry name" value="NAD(P)-binding Rossmann-like Domain"/>
    <property type="match status" value="1"/>
</dbReference>
<protein>
    <submittedName>
        <fullName evidence="2">Contig2, whole genome shotgun sequence</fullName>
    </submittedName>
</protein>
<keyword evidence="3" id="KW-1185">Reference proteome</keyword>
<comment type="caution">
    <text evidence="2">The sequence shown here is derived from an EMBL/GenBank/DDBJ whole genome shotgun (WGS) entry which is preliminary data.</text>
</comment>
<dbReference type="OrthoDB" id="9803333at2"/>